<proteinExistence type="predicted"/>
<accession>A0A0G4L493</accession>
<evidence type="ECO:0000313" key="1">
    <source>
        <dbReference type="EMBL" id="CRK16786.1"/>
    </source>
</evidence>
<sequence length="92" mass="10869">MPVHHLMIGTWTPPGAIFTVAFDDEKLTLELVKRTEIPQDEPISWMTFDWVAITDDQEGWLDMYRWQDEFLARVARLRIPEPGFGMNAIWYD</sequence>
<dbReference type="InterPro" id="IPR015943">
    <property type="entry name" value="WD40/YVTN_repeat-like_dom_sf"/>
</dbReference>
<dbReference type="EMBL" id="CVQH01007780">
    <property type="protein sequence ID" value="CRK16786.1"/>
    <property type="molecule type" value="Genomic_DNA"/>
</dbReference>
<name>A0A0G4L493_VERLO</name>
<dbReference type="Proteomes" id="UP000044602">
    <property type="component" value="Unassembled WGS sequence"/>
</dbReference>
<dbReference type="Gene3D" id="2.130.10.10">
    <property type="entry name" value="YVTN repeat-like/Quinoprotein amine dehydrogenase"/>
    <property type="match status" value="2"/>
</dbReference>
<reference evidence="1 2" key="1">
    <citation type="submission" date="2015-05" db="EMBL/GenBank/DDBJ databases">
        <authorList>
            <person name="Wang D.B."/>
            <person name="Wang M."/>
        </authorList>
    </citation>
    <scope>NUCLEOTIDE SEQUENCE [LARGE SCALE GENOMIC DNA]</scope>
    <source>
        <strain evidence="1">VL1</strain>
    </source>
</reference>
<gene>
    <name evidence="1" type="ORF">BN1708_011838</name>
</gene>
<protein>
    <submittedName>
        <fullName evidence="1">Uncharacterized protein</fullName>
    </submittedName>
</protein>
<organism evidence="1 2">
    <name type="scientific">Verticillium longisporum</name>
    <name type="common">Verticillium dahliae var. longisporum</name>
    <dbReference type="NCBI Taxonomy" id="100787"/>
    <lineage>
        <taxon>Eukaryota</taxon>
        <taxon>Fungi</taxon>
        <taxon>Dikarya</taxon>
        <taxon>Ascomycota</taxon>
        <taxon>Pezizomycotina</taxon>
        <taxon>Sordariomycetes</taxon>
        <taxon>Hypocreomycetidae</taxon>
        <taxon>Glomerellales</taxon>
        <taxon>Plectosphaerellaceae</taxon>
        <taxon>Verticillium</taxon>
    </lineage>
</organism>
<evidence type="ECO:0000313" key="2">
    <source>
        <dbReference type="Proteomes" id="UP000044602"/>
    </source>
</evidence>
<keyword evidence="2" id="KW-1185">Reference proteome</keyword>
<dbReference type="STRING" id="100787.A0A0G4L493"/>
<dbReference type="AlphaFoldDB" id="A0A0G4L493"/>